<feature type="domain" description="Phosphoribosyltransferase" evidence="1">
    <location>
        <begin position="42"/>
        <end position="169"/>
    </location>
</feature>
<evidence type="ECO:0000259" key="1">
    <source>
        <dbReference type="Pfam" id="PF00156"/>
    </source>
</evidence>
<protein>
    <submittedName>
        <fullName evidence="2">Phosphoribosyltransferase family protein</fullName>
    </submittedName>
</protein>
<keyword evidence="2" id="KW-0328">Glycosyltransferase</keyword>
<dbReference type="Proteomes" id="UP001569963">
    <property type="component" value="Unassembled WGS sequence"/>
</dbReference>
<dbReference type="RefSeq" id="WP_371954027.1">
    <property type="nucleotide sequence ID" value="NZ_JAXCEI010000019.1"/>
</dbReference>
<gene>
    <name evidence="2" type="ORF">SM611_31780</name>
</gene>
<dbReference type="GO" id="GO:0016757">
    <property type="term" value="F:glycosyltransferase activity"/>
    <property type="evidence" value="ECO:0007669"/>
    <property type="project" value="UniProtKB-KW"/>
</dbReference>
<dbReference type="CDD" id="cd06223">
    <property type="entry name" value="PRTases_typeI"/>
    <property type="match status" value="1"/>
</dbReference>
<reference evidence="2 3" key="1">
    <citation type="submission" date="2023-11" db="EMBL/GenBank/DDBJ databases">
        <title>Actinomadura monticuli sp. nov., isolated from volcanic ash.</title>
        <authorList>
            <person name="Lee S.D."/>
            <person name="Yang H."/>
            <person name="Kim I.S."/>
        </authorList>
    </citation>
    <scope>NUCLEOTIDE SEQUENCE [LARGE SCALE GENOMIC DNA]</scope>
    <source>
        <strain evidence="2 3">DLS-62</strain>
    </source>
</reference>
<keyword evidence="2" id="KW-0808">Transferase</keyword>
<keyword evidence="3" id="KW-1185">Reference proteome</keyword>
<organism evidence="2 3">
    <name type="scientific">Actinomadura monticuli</name>
    <dbReference type="NCBI Taxonomy" id="3097367"/>
    <lineage>
        <taxon>Bacteria</taxon>
        <taxon>Bacillati</taxon>
        <taxon>Actinomycetota</taxon>
        <taxon>Actinomycetes</taxon>
        <taxon>Streptosporangiales</taxon>
        <taxon>Thermomonosporaceae</taxon>
        <taxon>Actinomadura</taxon>
    </lineage>
</organism>
<sequence length="185" mass="19476">MNDMARRVFEHRAVWRLTLPAYQAGVELLAEAALARLGGIGAIVGIANGGRAPASAIAGKVGAPAVAVTARHNPDDTTYCQATGQVQCDFASFIPLMGSPGPFLVVDDICGTGATLAAVVEILTWLTEPEAKICTATLCRNVGAPPGTPDLHVWSVADWVVFPWEPDHPDEHDRTLPVPTEVNSS</sequence>
<evidence type="ECO:0000313" key="2">
    <source>
        <dbReference type="EMBL" id="MFA1543530.1"/>
    </source>
</evidence>
<proteinExistence type="predicted"/>
<dbReference type="InterPro" id="IPR029057">
    <property type="entry name" value="PRTase-like"/>
</dbReference>
<accession>A0ABV4QK24</accession>
<dbReference type="SUPFAM" id="SSF53271">
    <property type="entry name" value="PRTase-like"/>
    <property type="match status" value="1"/>
</dbReference>
<evidence type="ECO:0000313" key="3">
    <source>
        <dbReference type="Proteomes" id="UP001569963"/>
    </source>
</evidence>
<dbReference type="Gene3D" id="3.40.50.2020">
    <property type="match status" value="1"/>
</dbReference>
<dbReference type="EMBL" id="JAXCEI010000019">
    <property type="protein sequence ID" value="MFA1543530.1"/>
    <property type="molecule type" value="Genomic_DNA"/>
</dbReference>
<name>A0ABV4QK24_9ACTN</name>
<comment type="caution">
    <text evidence="2">The sequence shown here is derived from an EMBL/GenBank/DDBJ whole genome shotgun (WGS) entry which is preliminary data.</text>
</comment>
<dbReference type="InterPro" id="IPR000836">
    <property type="entry name" value="PRTase_dom"/>
</dbReference>
<dbReference type="Pfam" id="PF00156">
    <property type="entry name" value="Pribosyltran"/>
    <property type="match status" value="1"/>
</dbReference>